<name>A0A7J6V230_THATH</name>
<protein>
    <submittedName>
        <fullName evidence="1">Uncharacterized protein</fullName>
    </submittedName>
</protein>
<keyword evidence="2" id="KW-1185">Reference proteome</keyword>
<gene>
    <name evidence="1" type="ORF">FRX31_031553</name>
</gene>
<reference evidence="1 2" key="1">
    <citation type="submission" date="2020-06" db="EMBL/GenBank/DDBJ databases">
        <title>Transcriptomic and genomic resources for Thalictrum thalictroides and T. hernandezii: Facilitating candidate gene discovery in an emerging model plant lineage.</title>
        <authorList>
            <person name="Arias T."/>
            <person name="Riano-Pachon D.M."/>
            <person name="Di Stilio V.S."/>
        </authorList>
    </citation>
    <scope>NUCLEOTIDE SEQUENCE [LARGE SCALE GENOMIC DNA]</scope>
    <source>
        <strain evidence="2">cv. WT478/WT964</strain>
        <tissue evidence="1">Leaves</tissue>
    </source>
</reference>
<sequence length="166" mass="19010">MASSNMNPSIDLNFPPARDEGELIFDQHHVSLSTEGNTNDDLDHFVDEFGSNISQEETNLDMEDPVPMIITSSSTGTIVIDLNMDPHQECETPLLELDIDQLLEEDEHMAESEEDDHIAAPSTLLLLYACVRLINMASFFFFHNSDPFDFFCYYNYFFIVLIIHEH</sequence>
<organism evidence="1 2">
    <name type="scientific">Thalictrum thalictroides</name>
    <name type="common">Rue-anemone</name>
    <name type="synonym">Anemone thalictroides</name>
    <dbReference type="NCBI Taxonomy" id="46969"/>
    <lineage>
        <taxon>Eukaryota</taxon>
        <taxon>Viridiplantae</taxon>
        <taxon>Streptophyta</taxon>
        <taxon>Embryophyta</taxon>
        <taxon>Tracheophyta</taxon>
        <taxon>Spermatophyta</taxon>
        <taxon>Magnoliopsida</taxon>
        <taxon>Ranunculales</taxon>
        <taxon>Ranunculaceae</taxon>
        <taxon>Thalictroideae</taxon>
        <taxon>Thalictrum</taxon>
    </lineage>
</organism>
<dbReference type="AlphaFoldDB" id="A0A7J6V230"/>
<dbReference type="Proteomes" id="UP000554482">
    <property type="component" value="Unassembled WGS sequence"/>
</dbReference>
<accession>A0A7J6V230</accession>
<comment type="caution">
    <text evidence="1">The sequence shown here is derived from an EMBL/GenBank/DDBJ whole genome shotgun (WGS) entry which is preliminary data.</text>
</comment>
<evidence type="ECO:0000313" key="1">
    <source>
        <dbReference type="EMBL" id="KAF5178861.1"/>
    </source>
</evidence>
<proteinExistence type="predicted"/>
<evidence type="ECO:0000313" key="2">
    <source>
        <dbReference type="Proteomes" id="UP000554482"/>
    </source>
</evidence>
<dbReference type="EMBL" id="JABWDY010039497">
    <property type="protein sequence ID" value="KAF5178861.1"/>
    <property type="molecule type" value="Genomic_DNA"/>
</dbReference>